<name>A0A2K3YL41_9STAP</name>
<dbReference type="AlphaFoldDB" id="A0A2K3YL41"/>
<comment type="caution">
    <text evidence="1">The sequence shown here is derived from an EMBL/GenBank/DDBJ whole genome shotgun (WGS) entry which is preliminary data.</text>
</comment>
<keyword evidence="2" id="KW-1185">Reference proteome</keyword>
<protein>
    <submittedName>
        <fullName evidence="1">Uncharacterized protein</fullName>
    </submittedName>
</protein>
<reference evidence="1 2" key="1">
    <citation type="submission" date="2017-08" db="EMBL/GenBank/DDBJ databases">
        <title>Draft genome sequences of 64 type strains of genus Staph aureus.</title>
        <authorList>
            <person name="Cole K."/>
            <person name="Golubchik T."/>
            <person name="Russell J."/>
            <person name="Foster D."/>
            <person name="Llewelyn M."/>
            <person name="Wilson D."/>
            <person name="Crook D."/>
            <person name="Paul J."/>
        </authorList>
    </citation>
    <scope>NUCLEOTIDE SEQUENCE [LARGE SCALE GENOMIC DNA]</scope>
    <source>
        <strain evidence="1 2">DSM 21968</strain>
    </source>
</reference>
<accession>A0A2K3YL41</accession>
<evidence type="ECO:0000313" key="1">
    <source>
        <dbReference type="EMBL" id="PNZ26302.1"/>
    </source>
</evidence>
<sequence>MFLTAYCCRFLQIIRNKFATVFSKLVESVFFEQNNHVVRSRHLSCFPTAIMEEAKHEYFKYLFFIKTLFRPHIIRSS</sequence>
<gene>
    <name evidence="1" type="ORF">CD122_08450</name>
</gene>
<organism evidence="1 2">
    <name type="scientific">Staphylococcus rostri</name>
    <dbReference type="NCBI Taxonomy" id="522262"/>
    <lineage>
        <taxon>Bacteria</taxon>
        <taxon>Bacillati</taxon>
        <taxon>Bacillota</taxon>
        <taxon>Bacilli</taxon>
        <taxon>Bacillales</taxon>
        <taxon>Staphylococcaceae</taxon>
        <taxon>Staphylococcus</taxon>
    </lineage>
</organism>
<evidence type="ECO:0000313" key="2">
    <source>
        <dbReference type="Proteomes" id="UP000242752"/>
    </source>
</evidence>
<dbReference type="Proteomes" id="UP000242752">
    <property type="component" value="Unassembled WGS sequence"/>
</dbReference>
<proteinExistence type="predicted"/>
<dbReference type="EMBL" id="PPRF01000057">
    <property type="protein sequence ID" value="PNZ26302.1"/>
    <property type="molecule type" value="Genomic_DNA"/>
</dbReference>